<keyword evidence="11" id="KW-0472">Membrane</keyword>
<dbReference type="GO" id="GO:0016567">
    <property type="term" value="P:protein ubiquitination"/>
    <property type="evidence" value="ECO:0007669"/>
    <property type="project" value="TreeGrafter"/>
</dbReference>
<dbReference type="GO" id="GO:0016020">
    <property type="term" value="C:membrane"/>
    <property type="evidence" value="ECO:0007669"/>
    <property type="project" value="UniProtKB-SubCell"/>
</dbReference>
<feature type="domain" description="RING-type" evidence="12">
    <location>
        <begin position="70"/>
        <end position="116"/>
    </location>
</feature>
<evidence type="ECO:0000259" key="12">
    <source>
        <dbReference type="PROSITE" id="PS50089"/>
    </source>
</evidence>
<dbReference type="InterPro" id="IPR001841">
    <property type="entry name" value="Znf_RING"/>
</dbReference>
<evidence type="ECO:0000256" key="1">
    <source>
        <dbReference type="ARBA" id="ARBA00000900"/>
    </source>
</evidence>
<evidence type="ECO:0000256" key="7">
    <source>
        <dbReference type="ARBA" id="ARBA00022771"/>
    </source>
</evidence>
<dbReference type="PANTHER" id="PTHR45977">
    <property type="entry name" value="TARGET OF ERK KINASE MPK-1"/>
    <property type="match status" value="1"/>
</dbReference>
<organism evidence="13">
    <name type="scientific">viral metagenome</name>
    <dbReference type="NCBI Taxonomy" id="1070528"/>
    <lineage>
        <taxon>unclassified sequences</taxon>
        <taxon>metagenomes</taxon>
        <taxon>organismal metagenomes</taxon>
    </lineage>
</organism>
<evidence type="ECO:0000256" key="11">
    <source>
        <dbReference type="ARBA" id="ARBA00023136"/>
    </source>
</evidence>
<keyword evidence="5" id="KW-0812">Transmembrane</keyword>
<proteinExistence type="predicted"/>
<keyword evidence="6" id="KW-0479">Metal-binding</keyword>
<comment type="subcellular location">
    <subcellularLocation>
        <location evidence="2">Membrane</location>
        <topology evidence="2">Multi-pass membrane protein</topology>
    </subcellularLocation>
</comment>
<dbReference type="Pfam" id="PF13639">
    <property type="entry name" value="zf-RING_2"/>
    <property type="match status" value="1"/>
</dbReference>
<evidence type="ECO:0000256" key="2">
    <source>
        <dbReference type="ARBA" id="ARBA00004141"/>
    </source>
</evidence>
<dbReference type="GO" id="GO:0061630">
    <property type="term" value="F:ubiquitin protein ligase activity"/>
    <property type="evidence" value="ECO:0007669"/>
    <property type="project" value="UniProtKB-EC"/>
</dbReference>
<dbReference type="EC" id="2.3.2.27" evidence="3"/>
<dbReference type="GO" id="GO:0008270">
    <property type="term" value="F:zinc ion binding"/>
    <property type="evidence" value="ECO:0007669"/>
    <property type="project" value="UniProtKB-KW"/>
</dbReference>
<name>A0A6C0CZZ8_9ZZZZ</name>
<evidence type="ECO:0000256" key="8">
    <source>
        <dbReference type="ARBA" id="ARBA00022786"/>
    </source>
</evidence>
<keyword evidence="9" id="KW-0862">Zinc</keyword>
<dbReference type="AlphaFoldDB" id="A0A6C0CZZ8"/>
<dbReference type="GO" id="GO:0006511">
    <property type="term" value="P:ubiquitin-dependent protein catabolic process"/>
    <property type="evidence" value="ECO:0007669"/>
    <property type="project" value="TreeGrafter"/>
</dbReference>
<evidence type="ECO:0000256" key="10">
    <source>
        <dbReference type="ARBA" id="ARBA00022989"/>
    </source>
</evidence>
<keyword evidence="8" id="KW-0833">Ubl conjugation pathway</keyword>
<accession>A0A6C0CZZ8</accession>
<keyword evidence="7" id="KW-0863">Zinc-finger</keyword>
<keyword evidence="4" id="KW-0808">Transferase</keyword>
<evidence type="ECO:0000256" key="6">
    <source>
        <dbReference type="ARBA" id="ARBA00022723"/>
    </source>
</evidence>
<comment type="catalytic activity">
    <reaction evidence="1">
        <text>S-ubiquitinyl-[E2 ubiquitin-conjugating enzyme]-L-cysteine + [acceptor protein]-L-lysine = [E2 ubiquitin-conjugating enzyme]-L-cysteine + N(6)-ubiquitinyl-[acceptor protein]-L-lysine.</text>
        <dbReference type="EC" id="2.3.2.27"/>
    </reaction>
</comment>
<protein>
    <recommendedName>
        <fullName evidence="3">RING-type E3 ubiquitin transferase</fullName>
        <ecNumber evidence="3">2.3.2.27</ecNumber>
    </recommendedName>
</protein>
<evidence type="ECO:0000256" key="4">
    <source>
        <dbReference type="ARBA" id="ARBA00022679"/>
    </source>
</evidence>
<dbReference type="SUPFAM" id="SSF57850">
    <property type="entry name" value="RING/U-box"/>
    <property type="match status" value="1"/>
</dbReference>
<evidence type="ECO:0000256" key="9">
    <source>
        <dbReference type="ARBA" id="ARBA00022833"/>
    </source>
</evidence>
<dbReference type="PANTHER" id="PTHR45977:SF4">
    <property type="entry name" value="RING-TYPE DOMAIN-CONTAINING PROTEIN"/>
    <property type="match status" value="1"/>
</dbReference>
<sequence length="184" mass="21035">MWLWLEDNEANNARIFDALFRLLDKVKHDILMEHIINESFQNQTVHRKSTLDSVIKSLNCSKCTEDTITCCICQLNVDKGDNLIELPCGHMFHGEGCECPGIKPWLEDNNTCPLCKHELPVDLSNCENQDTKINDIRPLLEDEVDGIVNKIIFKILDGDIPNINDIKSSNIELMDTIRRNISIT</sequence>
<keyword evidence="10" id="KW-1133">Transmembrane helix</keyword>
<evidence type="ECO:0000256" key="3">
    <source>
        <dbReference type="ARBA" id="ARBA00012483"/>
    </source>
</evidence>
<dbReference type="InterPro" id="IPR013083">
    <property type="entry name" value="Znf_RING/FYVE/PHD"/>
</dbReference>
<dbReference type="Gene3D" id="3.30.40.10">
    <property type="entry name" value="Zinc/RING finger domain, C3HC4 (zinc finger)"/>
    <property type="match status" value="1"/>
</dbReference>
<dbReference type="EMBL" id="MN739510">
    <property type="protein sequence ID" value="QHT09404.1"/>
    <property type="molecule type" value="Genomic_DNA"/>
</dbReference>
<evidence type="ECO:0000256" key="5">
    <source>
        <dbReference type="ARBA" id="ARBA00022692"/>
    </source>
</evidence>
<dbReference type="PROSITE" id="PS50089">
    <property type="entry name" value="ZF_RING_2"/>
    <property type="match status" value="1"/>
</dbReference>
<reference evidence="13" key="1">
    <citation type="journal article" date="2020" name="Nature">
        <title>Giant virus diversity and host interactions through global metagenomics.</title>
        <authorList>
            <person name="Schulz F."/>
            <person name="Roux S."/>
            <person name="Paez-Espino D."/>
            <person name="Jungbluth S."/>
            <person name="Walsh D.A."/>
            <person name="Denef V.J."/>
            <person name="McMahon K.D."/>
            <person name="Konstantinidis K.T."/>
            <person name="Eloe-Fadrosh E.A."/>
            <person name="Kyrpides N.C."/>
            <person name="Woyke T."/>
        </authorList>
    </citation>
    <scope>NUCLEOTIDE SEQUENCE</scope>
    <source>
        <strain evidence="13">GVMAG-M-3300023110-24</strain>
    </source>
</reference>
<evidence type="ECO:0000313" key="13">
    <source>
        <dbReference type="EMBL" id="QHT09404.1"/>
    </source>
</evidence>